<feature type="transmembrane region" description="Helical" evidence="1">
    <location>
        <begin position="34"/>
        <end position="56"/>
    </location>
</feature>
<keyword evidence="1" id="KW-1133">Transmembrane helix</keyword>
<dbReference type="Proteomes" id="UP000178240">
    <property type="component" value="Unassembled WGS sequence"/>
</dbReference>
<gene>
    <name evidence="2" type="ORF">A2744_00440</name>
</gene>
<organism evidence="2 3">
    <name type="scientific">Candidatus Buchananbacteria bacterium RIFCSPHIGHO2_01_FULL_44_11</name>
    <dbReference type="NCBI Taxonomy" id="1797535"/>
    <lineage>
        <taxon>Bacteria</taxon>
        <taxon>Candidatus Buchananiibacteriota</taxon>
    </lineage>
</organism>
<name>A0A1G1Y1H5_9BACT</name>
<evidence type="ECO:0000313" key="2">
    <source>
        <dbReference type="EMBL" id="OGY45427.1"/>
    </source>
</evidence>
<dbReference type="EMBL" id="MHIE01000020">
    <property type="protein sequence ID" value="OGY45427.1"/>
    <property type="molecule type" value="Genomic_DNA"/>
</dbReference>
<feature type="transmembrane region" description="Helical" evidence="1">
    <location>
        <begin position="100"/>
        <end position="122"/>
    </location>
</feature>
<proteinExistence type="predicted"/>
<reference evidence="2 3" key="1">
    <citation type="journal article" date="2016" name="Nat. Commun.">
        <title>Thousands of microbial genomes shed light on interconnected biogeochemical processes in an aquifer system.</title>
        <authorList>
            <person name="Anantharaman K."/>
            <person name="Brown C.T."/>
            <person name="Hug L.A."/>
            <person name="Sharon I."/>
            <person name="Castelle C.J."/>
            <person name="Probst A.J."/>
            <person name="Thomas B.C."/>
            <person name="Singh A."/>
            <person name="Wilkins M.J."/>
            <person name="Karaoz U."/>
            <person name="Brodie E.L."/>
            <person name="Williams K.H."/>
            <person name="Hubbard S.S."/>
            <person name="Banfield J.F."/>
        </authorList>
    </citation>
    <scope>NUCLEOTIDE SEQUENCE [LARGE SCALE GENOMIC DNA]</scope>
</reference>
<evidence type="ECO:0000256" key="1">
    <source>
        <dbReference type="SAM" id="Phobius"/>
    </source>
</evidence>
<accession>A0A1G1Y1H5</accession>
<sequence length="137" mass="15994">MRIKVFLFFIAVGSVLSLISWLITIFFIDPQNAGLAGFSVFYLSFFLTLVGLMFLVGNWLRAKFAKKQIIYYRINTALRQAIWFAILIAGWTVLRSRNLANIWIVVLFILVLTSLEFFFVSYQKKSYLRNERENSTT</sequence>
<protein>
    <submittedName>
        <fullName evidence="2">Uncharacterized protein</fullName>
    </submittedName>
</protein>
<keyword evidence="1" id="KW-0812">Transmembrane</keyword>
<evidence type="ECO:0000313" key="3">
    <source>
        <dbReference type="Proteomes" id="UP000178240"/>
    </source>
</evidence>
<comment type="caution">
    <text evidence="2">The sequence shown here is derived from an EMBL/GenBank/DDBJ whole genome shotgun (WGS) entry which is preliminary data.</text>
</comment>
<feature type="transmembrane region" description="Helical" evidence="1">
    <location>
        <begin position="7"/>
        <end position="28"/>
    </location>
</feature>
<keyword evidence="1" id="KW-0472">Membrane</keyword>
<feature type="transmembrane region" description="Helical" evidence="1">
    <location>
        <begin position="77"/>
        <end position="94"/>
    </location>
</feature>
<dbReference type="AlphaFoldDB" id="A0A1G1Y1H5"/>
<dbReference type="STRING" id="1797535.A2744_00440"/>